<keyword evidence="4 8" id="KW-0418">Kinase</keyword>
<feature type="domain" description="Cytidylate kinase" evidence="9">
    <location>
        <begin position="3"/>
        <end position="208"/>
    </location>
</feature>
<name>A0ABR6YWK5_9FIRM</name>
<keyword evidence="8" id="KW-0963">Cytoplasm</keyword>
<evidence type="ECO:0000313" key="10">
    <source>
        <dbReference type="EMBL" id="MBC3899589.1"/>
    </source>
</evidence>
<dbReference type="EMBL" id="WJBE01000006">
    <property type="protein sequence ID" value="MBC3899589.1"/>
    <property type="molecule type" value="Genomic_DNA"/>
</dbReference>
<comment type="catalytic activity">
    <reaction evidence="7 8">
        <text>CMP + ATP = CDP + ADP</text>
        <dbReference type="Rhea" id="RHEA:11600"/>
        <dbReference type="ChEBI" id="CHEBI:30616"/>
        <dbReference type="ChEBI" id="CHEBI:58069"/>
        <dbReference type="ChEBI" id="CHEBI:60377"/>
        <dbReference type="ChEBI" id="CHEBI:456216"/>
        <dbReference type="EC" id="2.7.4.25"/>
    </reaction>
</comment>
<dbReference type="NCBIfam" id="TIGR00017">
    <property type="entry name" value="cmk"/>
    <property type="match status" value="1"/>
</dbReference>
<keyword evidence="2 8" id="KW-0808">Transferase</keyword>
<sequence length="217" mass="24384">MQIAIDGPAGAGKSTLAKKIAAAYKMTYLDTGAMYRCIAHCVLNQIGDRFDNEADIVKIAGATVIRFEGEQVFCNDKDVTREIRTPLVSRHTSDVARIKAVRDLMVSQQREYAKDHAVVMDGRDIGSVVLPDAELKFFLDADVRERAQRRKKEMDEKGNTKALEEIKTDIENRDSNDRNRSEGPLVQVPDAIVIDTTGKSIEEVYEEMKIHIDEAQR</sequence>
<evidence type="ECO:0000259" key="9">
    <source>
        <dbReference type="Pfam" id="PF02224"/>
    </source>
</evidence>
<evidence type="ECO:0000256" key="7">
    <source>
        <dbReference type="ARBA" id="ARBA00048478"/>
    </source>
</evidence>
<proteinExistence type="inferred from homology"/>
<evidence type="ECO:0000256" key="1">
    <source>
        <dbReference type="ARBA" id="ARBA00009427"/>
    </source>
</evidence>
<evidence type="ECO:0000256" key="2">
    <source>
        <dbReference type="ARBA" id="ARBA00022679"/>
    </source>
</evidence>
<dbReference type="CDD" id="cd02020">
    <property type="entry name" value="CMPK"/>
    <property type="match status" value="1"/>
</dbReference>
<dbReference type="Proteomes" id="UP000622405">
    <property type="component" value="Unassembled WGS sequence"/>
</dbReference>
<dbReference type="Pfam" id="PF02224">
    <property type="entry name" value="Cytidylate_kin"/>
    <property type="match status" value="1"/>
</dbReference>
<organism evidence="10 11">
    <name type="scientific">Acetobacterium malicum</name>
    <dbReference type="NCBI Taxonomy" id="52692"/>
    <lineage>
        <taxon>Bacteria</taxon>
        <taxon>Bacillati</taxon>
        <taxon>Bacillota</taxon>
        <taxon>Clostridia</taxon>
        <taxon>Eubacteriales</taxon>
        <taxon>Eubacteriaceae</taxon>
        <taxon>Acetobacterium</taxon>
    </lineage>
</organism>
<dbReference type="RefSeq" id="WP_186894028.1">
    <property type="nucleotide sequence ID" value="NZ_WJBE01000006.1"/>
</dbReference>
<dbReference type="PANTHER" id="PTHR21299:SF2">
    <property type="entry name" value="CYTIDYLATE KINASE"/>
    <property type="match status" value="1"/>
</dbReference>
<dbReference type="InterPro" id="IPR003136">
    <property type="entry name" value="Cytidylate_kin"/>
</dbReference>
<keyword evidence="5 8" id="KW-0067">ATP-binding</keyword>
<reference evidence="10 11" key="1">
    <citation type="journal article" date="2020" name="mSystems">
        <title>Defining Genomic and Predicted Metabolic Features of the Acetobacterium Genus.</title>
        <authorList>
            <person name="Ross D.E."/>
            <person name="Marshall C.W."/>
            <person name="Gulliver D."/>
            <person name="May H.D."/>
            <person name="Norman R.S."/>
        </authorList>
    </citation>
    <scope>NUCLEOTIDE SEQUENCE [LARGE SCALE GENOMIC DNA]</scope>
    <source>
        <strain evidence="10 11">DSM 4132</strain>
    </source>
</reference>
<evidence type="ECO:0000256" key="8">
    <source>
        <dbReference type="HAMAP-Rule" id="MF_00238"/>
    </source>
</evidence>
<keyword evidence="3 8" id="KW-0547">Nucleotide-binding</keyword>
<feature type="binding site" evidence="8">
    <location>
        <begin position="7"/>
        <end position="15"/>
    </location>
    <ligand>
        <name>ATP</name>
        <dbReference type="ChEBI" id="CHEBI:30616"/>
    </ligand>
</feature>
<evidence type="ECO:0000256" key="5">
    <source>
        <dbReference type="ARBA" id="ARBA00022840"/>
    </source>
</evidence>
<dbReference type="Gene3D" id="3.40.50.300">
    <property type="entry name" value="P-loop containing nucleotide triphosphate hydrolases"/>
    <property type="match status" value="1"/>
</dbReference>
<evidence type="ECO:0000313" key="11">
    <source>
        <dbReference type="Proteomes" id="UP000622405"/>
    </source>
</evidence>
<protein>
    <recommendedName>
        <fullName evidence="8">Cytidylate kinase</fullName>
        <shortName evidence="8">CK</shortName>
        <ecNumber evidence="8">2.7.4.25</ecNumber>
    </recommendedName>
    <alternativeName>
        <fullName evidence="8">Cytidine monophosphate kinase</fullName>
        <shortName evidence="8">CMP kinase</shortName>
    </alternativeName>
</protein>
<dbReference type="InterPro" id="IPR027417">
    <property type="entry name" value="P-loop_NTPase"/>
</dbReference>
<evidence type="ECO:0000256" key="6">
    <source>
        <dbReference type="ARBA" id="ARBA00047615"/>
    </source>
</evidence>
<comment type="caution">
    <text evidence="10">The sequence shown here is derived from an EMBL/GenBank/DDBJ whole genome shotgun (WGS) entry which is preliminary data.</text>
</comment>
<dbReference type="PANTHER" id="PTHR21299">
    <property type="entry name" value="CYTIDYLATE KINASE/PANTOATE-BETA-ALANINE LIGASE"/>
    <property type="match status" value="1"/>
</dbReference>
<comment type="catalytic activity">
    <reaction evidence="6 8">
        <text>dCMP + ATP = dCDP + ADP</text>
        <dbReference type="Rhea" id="RHEA:25094"/>
        <dbReference type="ChEBI" id="CHEBI:30616"/>
        <dbReference type="ChEBI" id="CHEBI:57566"/>
        <dbReference type="ChEBI" id="CHEBI:58593"/>
        <dbReference type="ChEBI" id="CHEBI:456216"/>
        <dbReference type="EC" id="2.7.4.25"/>
    </reaction>
</comment>
<gene>
    <name evidence="8" type="primary">cmk</name>
    <name evidence="10" type="ORF">GH811_08170</name>
</gene>
<evidence type="ECO:0000256" key="3">
    <source>
        <dbReference type="ARBA" id="ARBA00022741"/>
    </source>
</evidence>
<comment type="subcellular location">
    <subcellularLocation>
        <location evidence="8">Cytoplasm</location>
    </subcellularLocation>
</comment>
<dbReference type="EC" id="2.7.4.25" evidence="8"/>
<accession>A0ABR6YWK5</accession>
<dbReference type="HAMAP" id="MF_00238">
    <property type="entry name" value="Cytidyl_kinase_type1"/>
    <property type="match status" value="1"/>
</dbReference>
<dbReference type="GO" id="GO:0016301">
    <property type="term" value="F:kinase activity"/>
    <property type="evidence" value="ECO:0007669"/>
    <property type="project" value="UniProtKB-KW"/>
</dbReference>
<keyword evidence="11" id="KW-1185">Reference proteome</keyword>
<evidence type="ECO:0000256" key="4">
    <source>
        <dbReference type="ARBA" id="ARBA00022777"/>
    </source>
</evidence>
<comment type="similarity">
    <text evidence="1 8">Belongs to the cytidylate kinase family. Type 1 subfamily.</text>
</comment>
<dbReference type="SUPFAM" id="SSF52540">
    <property type="entry name" value="P-loop containing nucleoside triphosphate hydrolases"/>
    <property type="match status" value="1"/>
</dbReference>
<dbReference type="InterPro" id="IPR011994">
    <property type="entry name" value="Cytidylate_kinase_dom"/>
</dbReference>